<dbReference type="Gene3D" id="1.20.1050.10">
    <property type="match status" value="1"/>
</dbReference>
<dbReference type="InterPro" id="IPR040079">
    <property type="entry name" value="Glutathione_S-Trfase"/>
</dbReference>
<dbReference type="FunFam" id="1.20.1050.10:FF:000007">
    <property type="entry name" value="Glutathione S-transferase 1-1"/>
    <property type="match status" value="1"/>
</dbReference>
<sequence length="223" mass="24932">KMGKLTLYGMEASPPTRSCLLALKALDLPYDFAQVNLLAGEHLMPEFLQKNPQHTVPMLEDDDVCIWDSHAIMAYLVGKYATSDALYPKDDFQRAIVDQRLHYDSGTMFTCTLRAITKPIIFLGETVIEQSKIDAVAEVYDLVENFLGDNDYIAGTDLSIADFSFITTICSLSVFLEPDAGTYPKIAAWLERMKELPYYEEANGVGAAQFEAMLKSKNFTIEA</sequence>
<evidence type="ECO:0000256" key="1">
    <source>
        <dbReference type="ARBA" id="ARBA00011738"/>
    </source>
</evidence>
<dbReference type="CDD" id="cd03045">
    <property type="entry name" value="GST_N_Delta_Epsilon"/>
    <property type="match status" value="1"/>
</dbReference>
<dbReference type="PROSITE" id="PS50404">
    <property type="entry name" value="GST_NTER"/>
    <property type="match status" value="1"/>
</dbReference>
<dbReference type="CDD" id="cd03177">
    <property type="entry name" value="GST_C_Delta_Epsilon"/>
    <property type="match status" value="1"/>
</dbReference>
<dbReference type="SFLD" id="SFLDS00019">
    <property type="entry name" value="Glutathione_Transferase_(cytos"/>
    <property type="match status" value="1"/>
</dbReference>
<comment type="caution">
    <text evidence="5">The sequence shown here is derived from an EMBL/GenBank/DDBJ whole genome shotgun (WGS) entry which is preliminary data.</text>
</comment>
<gene>
    <name evidence="5" type="ORF">KR093_003573</name>
</gene>
<comment type="subunit">
    <text evidence="1">Homodimer.</text>
</comment>
<evidence type="ECO:0000259" key="4">
    <source>
        <dbReference type="PROSITE" id="PS50405"/>
    </source>
</evidence>
<dbReference type="EMBL" id="JAJJHW010002585">
    <property type="protein sequence ID" value="KAH8370448.1"/>
    <property type="molecule type" value="Genomic_DNA"/>
</dbReference>
<evidence type="ECO:0000256" key="2">
    <source>
        <dbReference type="RuleBase" id="RU003494"/>
    </source>
</evidence>
<dbReference type="PANTHER" id="PTHR43969">
    <property type="entry name" value="GLUTATHIONE S TRANSFERASE D10, ISOFORM A-RELATED"/>
    <property type="match status" value="1"/>
</dbReference>
<dbReference type="AlphaFoldDB" id="A0AAD4PKS6"/>
<feature type="domain" description="GST N-terminal" evidence="3">
    <location>
        <begin position="3"/>
        <end position="84"/>
    </location>
</feature>
<name>A0AAD4PKS6_9MUSC</name>
<dbReference type="Proteomes" id="UP001200034">
    <property type="component" value="Unassembled WGS sequence"/>
</dbReference>
<feature type="non-terminal residue" evidence="5">
    <location>
        <position position="1"/>
    </location>
</feature>
<dbReference type="Gene3D" id="3.40.30.10">
    <property type="entry name" value="Glutaredoxin"/>
    <property type="match status" value="1"/>
</dbReference>
<dbReference type="GO" id="GO:0006749">
    <property type="term" value="P:glutathione metabolic process"/>
    <property type="evidence" value="ECO:0007669"/>
    <property type="project" value="TreeGrafter"/>
</dbReference>
<comment type="similarity">
    <text evidence="2">Belongs to the GST superfamily.</text>
</comment>
<protein>
    <recommendedName>
        <fullName evidence="7">Glutathione S-transferase 1-like</fullName>
    </recommendedName>
</protein>
<dbReference type="InterPro" id="IPR010987">
    <property type="entry name" value="Glutathione-S-Trfase_C-like"/>
</dbReference>
<dbReference type="SUPFAM" id="SSF47616">
    <property type="entry name" value="GST C-terminal domain-like"/>
    <property type="match status" value="1"/>
</dbReference>
<proteinExistence type="inferred from homology"/>
<dbReference type="FunFam" id="3.40.30.10:FF:000034">
    <property type="entry name" value="glutathione S-transferase 1"/>
    <property type="match status" value="1"/>
</dbReference>
<dbReference type="InterPro" id="IPR036282">
    <property type="entry name" value="Glutathione-S-Trfase_C_sf"/>
</dbReference>
<dbReference type="PROSITE" id="PS50405">
    <property type="entry name" value="GST_CTER"/>
    <property type="match status" value="1"/>
</dbReference>
<evidence type="ECO:0000313" key="6">
    <source>
        <dbReference type="Proteomes" id="UP001200034"/>
    </source>
</evidence>
<dbReference type="PANTHER" id="PTHR43969:SF4">
    <property type="entry name" value="FI01423P-RELATED"/>
    <property type="match status" value="1"/>
</dbReference>
<evidence type="ECO:0008006" key="7">
    <source>
        <dbReference type="Google" id="ProtNLM"/>
    </source>
</evidence>
<dbReference type="GO" id="GO:0004364">
    <property type="term" value="F:glutathione transferase activity"/>
    <property type="evidence" value="ECO:0007669"/>
    <property type="project" value="TreeGrafter"/>
</dbReference>
<evidence type="ECO:0000259" key="3">
    <source>
        <dbReference type="PROSITE" id="PS50404"/>
    </source>
</evidence>
<accession>A0AAD4PKS6</accession>
<dbReference type="SUPFAM" id="SSF52833">
    <property type="entry name" value="Thioredoxin-like"/>
    <property type="match status" value="1"/>
</dbReference>
<dbReference type="InterPro" id="IPR004046">
    <property type="entry name" value="GST_C"/>
</dbReference>
<feature type="domain" description="GST C-terminal" evidence="4">
    <location>
        <begin position="90"/>
        <end position="219"/>
    </location>
</feature>
<dbReference type="SFLD" id="SFLDG00358">
    <property type="entry name" value="Main_(cytGST)"/>
    <property type="match status" value="1"/>
</dbReference>
<dbReference type="InterPro" id="IPR004045">
    <property type="entry name" value="Glutathione_S-Trfase_N"/>
</dbReference>
<dbReference type="Pfam" id="PF02798">
    <property type="entry name" value="GST_N"/>
    <property type="match status" value="1"/>
</dbReference>
<dbReference type="InterPro" id="IPR036249">
    <property type="entry name" value="Thioredoxin-like_sf"/>
</dbReference>
<evidence type="ECO:0000313" key="5">
    <source>
        <dbReference type="EMBL" id="KAH8370448.1"/>
    </source>
</evidence>
<organism evidence="5 6">
    <name type="scientific">Drosophila rubida</name>
    <dbReference type="NCBI Taxonomy" id="30044"/>
    <lineage>
        <taxon>Eukaryota</taxon>
        <taxon>Metazoa</taxon>
        <taxon>Ecdysozoa</taxon>
        <taxon>Arthropoda</taxon>
        <taxon>Hexapoda</taxon>
        <taxon>Insecta</taxon>
        <taxon>Pterygota</taxon>
        <taxon>Neoptera</taxon>
        <taxon>Endopterygota</taxon>
        <taxon>Diptera</taxon>
        <taxon>Brachycera</taxon>
        <taxon>Muscomorpha</taxon>
        <taxon>Ephydroidea</taxon>
        <taxon>Drosophilidae</taxon>
        <taxon>Drosophila</taxon>
    </lineage>
</organism>
<keyword evidence="6" id="KW-1185">Reference proteome</keyword>
<dbReference type="SFLD" id="SFLDG01153">
    <property type="entry name" value="Main.4:_Theta-like"/>
    <property type="match status" value="1"/>
</dbReference>
<reference evidence="5" key="1">
    <citation type="journal article" date="2021" name="Mol. Ecol. Resour.">
        <title>Phylogenomic analyses of the genus Drosophila reveals genomic signals of climate adaptation.</title>
        <authorList>
            <person name="Li F."/>
            <person name="Rane R.V."/>
            <person name="Luria V."/>
            <person name="Xiong Z."/>
            <person name="Chen J."/>
            <person name="Li Z."/>
            <person name="Catullo R.A."/>
            <person name="Griffin P.C."/>
            <person name="Schiffer M."/>
            <person name="Pearce S."/>
            <person name="Lee S.F."/>
            <person name="McElroy K."/>
            <person name="Stocker A."/>
            <person name="Shirriffs J."/>
            <person name="Cockerell F."/>
            <person name="Coppin C."/>
            <person name="Sgro C.M."/>
            <person name="Karger A."/>
            <person name="Cain J.W."/>
            <person name="Weber J.A."/>
            <person name="Santpere G."/>
            <person name="Kirschner M.W."/>
            <person name="Hoffmann A.A."/>
            <person name="Oakeshott J.G."/>
            <person name="Zhang G."/>
        </authorList>
    </citation>
    <scope>NUCLEOTIDE SEQUENCE</scope>
    <source>
        <strain evidence="5">BGI-SZ-2011g</strain>
    </source>
</reference>
<dbReference type="Pfam" id="PF00043">
    <property type="entry name" value="GST_C"/>
    <property type="match status" value="1"/>
</dbReference>